<dbReference type="GO" id="GO:0005886">
    <property type="term" value="C:plasma membrane"/>
    <property type="evidence" value="ECO:0007669"/>
    <property type="project" value="UniProtKB-SubCell"/>
</dbReference>
<dbReference type="GO" id="GO:0022857">
    <property type="term" value="F:transmembrane transporter activity"/>
    <property type="evidence" value="ECO:0007669"/>
    <property type="project" value="InterPro"/>
</dbReference>
<name>A0A0R1S350_9LACO</name>
<evidence type="ECO:0000256" key="7">
    <source>
        <dbReference type="SAM" id="Phobius"/>
    </source>
</evidence>
<comment type="similarity">
    <text evidence="6">Belongs to the ThrE exporter (TC 2.A.79) family.</text>
</comment>
<dbReference type="PATRIC" id="fig|1423747.3.peg.1251"/>
<feature type="transmembrane region" description="Helical" evidence="7">
    <location>
        <begin position="197"/>
        <end position="219"/>
    </location>
</feature>
<gene>
    <name evidence="9" type="ORF">FC69_GL001225</name>
</gene>
<dbReference type="InterPro" id="IPR010619">
    <property type="entry name" value="ThrE-like_N"/>
</dbReference>
<evidence type="ECO:0000256" key="5">
    <source>
        <dbReference type="ARBA" id="ARBA00023136"/>
    </source>
</evidence>
<dbReference type="OrthoDB" id="9813917at2"/>
<dbReference type="Pfam" id="PF06738">
    <property type="entry name" value="ThrE"/>
    <property type="match status" value="1"/>
</dbReference>
<reference evidence="9 10" key="1">
    <citation type="journal article" date="2015" name="Genome Announc.">
        <title>Expanding the biotechnology potential of lactobacilli through comparative genomics of 213 strains and associated genera.</title>
        <authorList>
            <person name="Sun Z."/>
            <person name="Harris H.M."/>
            <person name="McCann A."/>
            <person name="Guo C."/>
            <person name="Argimon S."/>
            <person name="Zhang W."/>
            <person name="Yang X."/>
            <person name="Jeffery I.B."/>
            <person name="Cooney J.C."/>
            <person name="Kagawa T.F."/>
            <person name="Liu W."/>
            <person name="Song Y."/>
            <person name="Salvetti E."/>
            <person name="Wrobel A."/>
            <person name="Rasinkangas P."/>
            <person name="Parkhill J."/>
            <person name="Rea M.C."/>
            <person name="O'Sullivan O."/>
            <person name="Ritari J."/>
            <person name="Douillard F.P."/>
            <person name="Paul Ross R."/>
            <person name="Yang R."/>
            <person name="Briner A.E."/>
            <person name="Felis G.E."/>
            <person name="de Vos W.M."/>
            <person name="Barrangou R."/>
            <person name="Klaenhammer T.R."/>
            <person name="Caufield P.W."/>
            <person name="Cui Y."/>
            <person name="Zhang H."/>
            <person name="O'Toole P.W."/>
        </authorList>
    </citation>
    <scope>NUCLEOTIDE SEQUENCE [LARGE SCALE GENOMIC DNA]</scope>
    <source>
        <strain evidence="9 10">DSM 14340</strain>
    </source>
</reference>
<dbReference type="PANTHER" id="PTHR34390:SF2">
    <property type="entry name" value="SUCCINATE TRANSPORTER SUBUNIT YJJP-RELATED"/>
    <property type="match status" value="1"/>
</dbReference>
<accession>A0A0R1S350</accession>
<dbReference type="STRING" id="1423747.FC69_GL001225"/>
<evidence type="ECO:0000256" key="1">
    <source>
        <dbReference type="ARBA" id="ARBA00004651"/>
    </source>
</evidence>
<proteinExistence type="inferred from homology"/>
<evidence type="ECO:0000313" key="10">
    <source>
        <dbReference type="Proteomes" id="UP000051264"/>
    </source>
</evidence>
<sequence>MKIAQKNKILETCLTAGRIMIESGSEMYRVEDTMNRIAYNAGIQKSVVFTTPTGLFIGIENQPYVQLGPVSVRTINLEKVENVNTASRLFATKEITLDQLSIRLKKIDQHTPYFPIWMQILAAAAVSAFLMIVFSGEYDWLDFIPAAIVGAIGYAVFSEVNRLTSIRFIGEFLGSFSIGITAYLLTKYHLGVDLDNIIIGAVMPLVPGVAITNSIRDMLAGHLLSGMVRGMEALLSAFAIGTGIALIFRFVI</sequence>
<dbReference type="PANTHER" id="PTHR34390">
    <property type="entry name" value="UPF0442 PROTEIN YJJB-RELATED"/>
    <property type="match status" value="1"/>
</dbReference>
<dbReference type="Proteomes" id="UP000051264">
    <property type="component" value="Unassembled WGS sequence"/>
</dbReference>
<keyword evidence="4 7" id="KW-1133">Transmembrane helix</keyword>
<evidence type="ECO:0000256" key="2">
    <source>
        <dbReference type="ARBA" id="ARBA00022475"/>
    </source>
</evidence>
<evidence type="ECO:0000256" key="4">
    <source>
        <dbReference type="ARBA" id="ARBA00022989"/>
    </source>
</evidence>
<dbReference type="AlphaFoldDB" id="A0A0R1S350"/>
<dbReference type="RefSeq" id="WP_035438977.1">
    <property type="nucleotide sequence ID" value="NZ_AZEX01000035.1"/>
</dbReference>
<dbReference type="InterPro" id="IPR050539">
    <property type="entry name" value="ThrE_Dicarb/AminoAcid_Exp"/>
</dbReference>
<organism evidence="9 10">
    <name type="scientific">Latilactobacillus fuchuensis DSM 14340 = JCM 11249</name>
    <dbReference type="NCBI Taxonomy" id="1423747"/>
    <lineage>
        <taxon>Bacteria</taxon>
        <taxon>Bacillati</taxon>
        <taxon>Bacillota</taxon>
        <taxon>Bacilli</taxon>
        <taxon>Lactobacillales</taxon>
        <taxon>Lactobacillaceae</taxon>
        <taxon>Latilactobacillus</taxon>
    </lineage>
</organism>
<evidence type="ECO:0000313" key="9">
    <source>
        <dbReference type="EMBL" id="KRL60789.1"/>
    </source>
</evidence>
<protein>
    <recommendedName>
        <fullName evidence="8">Threonine/serine exporter-like N-terminal domain-containing protein</fullName>
    </recommendedName>
</protein>
<feature type="transmembrane region" description="Helical" evidence="7">
    <location>
        <begin position="169"/>
        <end position="185"/>
    </location>
</feature>
<feature type="domain" description="Threonine/serine exporter-like N-terminal" evidence="8">
    <location>
        <begin position="12"/>
        <end position="250"/>
    </location>
</feature>
<evidence type="ECO:0000256" key="3">
    <source>
        <dbReference type="ARBA" id="ARBA00022692"/>
    </source>
</evidence>
<comment type="caution">
    <text evidence="9">The sequence shown here is derived from an EMBL/GenBank/DDBJ whole genome shotgun (WGS) entry which is preliminary data.</text>
</comment>
<feature type="transmembrane region" description="Helical" evidence="7">
    <location>
        <begin position="231"/>
        <end position="251"/>
    </location>
</feature>
<keyword evidence="5 7" id="KW-0472">Membrane</keyword>
<evidence type="ECO:0000256" key="6">
    <source>
        <dbReference type="ARBA" id="ARBA00034125"/>
    </source>
</evidence>
<feature type="transmembrane region" description="Helical" evidence="7">
    <location>
        <begin position="113"/>
        <end position="134"/>
    </location>
</feature>
<keyword evidence="2" id="KW-1003">Cell membrane</keyword>
<comment type="subcellular location">
    <subcellularLocation>
        <location evidence="1">Cell membrane</location>
        <topology evidence="1">Multi-pass membrane protein</topology>
    </subcellularLocation>
</comment>
<evidence type="ECO:0000259" key="8">
    <source>
        <dbReference type="Pfam" id="PF06738"/>
    </source>
</evidence>
<dbReference type="GO" id="GO:0015744">
    <property type="term" value="P:succinate transport"/>
    <property type="evidence" value="ECO:0007669"/>
    <property type="project" value="TreeGrafter"/>
</dbReference>
<dbReference type="EMBL" id="AZEX01000035">
    <property type="protein sequence ID" value="KRL60789.1"/>
    <property type="molecule type" value="Genomic_DNA"/>
</dbReference>
<keyword evidence="3 7" id="KW-0812">Transmembrane</keyword>
<dbReference type="eggNOG" id="COG2966">
    <property type="taxonomic scope" value="Bacteria"/>
</dbReference>
<feature type="transmembrane region" description="Helical" evidence="7">
    <location>
        <begin position="140"/>
        <end position="157"/>
    </location>
</feature>